<dbReference type="OrthoDB" id="8241488at2"/>
<dbReference type="Proteomes" id="UP000190675">
    <property type="component" value="Chromosome I"/>
</dbReference>
<dbReference type="AlphaFoldDB" id="A0A1M5JAB3"/>
<protein>
    <submittedName>
        <fullName evidence="1">Uncharacterized protein</fullName>
    </submittedName>
</protein>
<evidence type="ECO:0000313" key="2">
    <source>
        <dbReference type="Proteomes" id="UP000190675"/>
    </source>
</evidence>
<name>A0A1M5JAB3_9BRAD</name>
<accession>A0A1M5JAB3</accession>
<dbReference type="RefSeq" id="WP_154073145.1">
    <property type="nucleotide sequence ID" value="NZ_LT670818.1"/>
</dbReference>
<gene>
    <name evidence="1" type="ORF">SAMN05444169_2087</name>
</gene>
<reference evidence="1 2" key="1">
    <citation type="submission" date="2016-11" db="EMBL/GenBank/DDBJ databases">
        <authorList>
            <person name="Jaros S."/>
            <person name="Januszkiewicz K."/>
            <person name="Wedrychowicz H."/>
        </authorList>
    </citation>
    <scope>NUCLEOTIDE SEQUENCE [LARGE SCALE GENOMIC DNA]</scope>
    <source>
        <strain evidence="1 2">GAS242</strain>
    </source>
</reference>
<organism evidence="1 2">
    <name type="scientific">Bradyrhizobium erythrophlei</name>
    <dbReference type="NCBI Taxonomy" id="1437360"/>
    <lineage>
        <taxon>Bacteria</taxon>
        <taxon>Pseudomonadati</taxon>
        <taxon>Pseudomonadota</taxon>
        <taxon>Alphaproteobacteria</taxon>
        <taxon>Hyphomicrobiales</taxon>
        <taxon>Nitrobacteraceae</taxon>
        <taxon>Bradyrhizobium</taxon>
    </lineage>
</organism>
<dbReference type="EMBL" id="LT670818">
    <property type="protein sequence ID" value="SHG37259.1"/>
    <property type="molecule type" value="Genomic_DNA"/>
</dbReference>
<evidence type="ECO:0000313" key="1">
    <source>
        <dbReference type="EMBL" id="SHG37259.1"/>
    </source>
</evidence>
<sequence length="149" mass="16035">MGFSINLFGKQQPSVLWCFPILLLLSGCGDVGPDCGSPDARNSVVKSVADNKNNPLINFAVENSDSVVELLSKAKADAEKSAIREKAKQDAVYSLDDTIVSNSRTARAASCTGLLYVRIGDTTAQKEVEYRVEQTADGKTSVSVKPFQF</sequence>
<proteinExistence type="predicted"/>